<sequence length="477" mass="53628">MLRSDEIEKWLESAAPTRARPLNPKKRALIEMSANATPQPSRKAKARRIDEGCDKVDVFVDREGSEEEIETPRPPMPMPMRAMPPLPQGTPSATPILSPTQKSRHDADSRSRSQSHSQSEVSVGTGSSVGGKRKRTGSPTKKWSDQLVAQYPVRRQPVQRIPDLPPDLQELVLAMHEIKYMRGILHERHIVWKGDVGPGVPREDDNMFTQTAEEGEKRDQLGTVPDLAWARKRFERAQHCLARVFAEAEWNCFVYSRLLEKALEGTRYNTRANCAYIPSARIHPPDLVPLATRTSLSESKKVDFCITLELNDDPSWDLDELQQSLYSVGVDSLNHTDYAGIRWTPIAVSIETKMPYAGTIEASLQLSTWGAAHIKFLRQMLSKVGNAAVPIIPLPLVVVVGNEWEMYYMQDCGAKKAVMWTSIPIGDTSTLGGIYQVITGIQRLIQWAEQVYRPWFEENIFRPLLGLAKKASVPTLE</sequence>
<dbReference type="AlphaFoldDB" id="A0A139GUV7"/>
<feature type="compositionally biased region" description="Pro residues" evidence="1">
    <location>
        <begin position="72"/>
        <end position="88"/>
    </location>
</feature>
<feature type="compositionally biased region" description="Basic and acidic residues" evidence="1">
    <location>
        <begin position="47"/>
        <end position="63"/>
    </location>
</feature>
<feature type="domain" description="PD-(D/E)XK nuclease-like" evidence="2">
    <location>
        <begin position="204"/>
        <end position="453"/>
    </location>
</feature>
<accession>A0A139GUV7</accession>
<organism evidence="3 4">
    <name type="scientific">Pseudocercospora musae</name>
    <dbReference type="NCBI Taxonomy" id="113226"/>
    <lineage>
        <taxon>Eukaryota</taxon>
        <taxon>Fungi</taxon>
        <taxon>Dikarya</taxon>
        <taxon>Ascomycota</taxon>
        <taxon>Pezizomycotina</taxon>
        <taxon>Dothideomycetes</taxon>
        <taxon>Dothideomycetidae</taxon>
        <taxon>Mycosphaerellales</taxon>
        <taxon>Mycosphaerellaceae</taxon>
        <taxon>Pseudocercospora</taxon>
    </lineage>
</organism>
<dbReference type="InterPro" id="IPR046797">
    <property type="entry name" value="PDDEXK_12"/>
</dbReference>
<evidence type="ECO:0000256" key="1">
    <source>
        <dbReference type="SAM" id="MobiDB-lite"/>
    </source>
</evidence>
<dbReference type="EMBL" id="LFZO01001052">
    <property type="protein sequence ID" value="KXS93975.1"/>
    <property type="molecule type" value="Genomic_DNA"/>
</dbReference>
<protein>
    <recommendedName>
        <fullName evidence="2">PD-(D/E)XK nuclease-like domain-containing protein</fullName>
    </recommendedName>
</protein>
<name>A0A139GUV7_9PEZI</name>
<evidence type="ECO:0000259" key="2">
    <source>
        <dbReference type="Pfam" id="PF20516"/>
    </source>
</evidence>
<keyword evidence="4" id="KW-1185">Reference proteome</keyword>
<feature type="compositionally biased region" description="Polar residues" evidence="1">
    <location>
        <begin position="89"/>
        <end position="101"/>
    </location>
</feature>
<gene>
    <name evidence="3" type="ORF">AC579_2072</name>
</gene>
<proteinExistence type="predicted"/>
<feature type="region of interest" description="Disordered" evidence="1">
    <location>
        <begin position="18"/>
        <end position="148"/>
    </location>
</feature>
<dbReference type="Pfam" id="PF20516">
    <property type="entry name" value="PDDEXK_12"/>
    <property type="match status" value="1"/>
</dbReference>
<reference evidence="3 4" key="1">
    <citation type="submission" date="2015-07" db="EMBL/GenBank/DDBJ databases">
        <title>Comparative genomics of the Sigatoka disease complex on banana suggests a link between parallel evolutionary changes in Pseudocercospora fijiensis and Pseudocercospora eumusae and increased virulence on the banana host.</title>
        <authorList>
            <person name="Chang T.-C."/>
            <person name="Salvucci A."/>
            <person name="Crous P.W."/>
            <person name="Stergiopoulos I."/>
        </authorList>
    </citation>
    <scope>NUCLEOTIDE SEQUENCE [LARGE SCALE GENOMIC DNA]</scope>
    <source>
        <strain evidence="3 4">CBS 116634</strain>
    </source>
</reference>
<dbReference type="Proteomes" id="UP000073492">
    <property type="component" value="Unassembled WGS sequence"/>
</dbReference>
<feature type="compositionally biased region" description="Low complexity" evidence="1">
    <location>
        <begin position="112"/>
        <end position="126"/>
    </location>
</feature>
<evidence type="ECO:0000313" key="3">
    <source>
        <dbReference type="EMBL" id="KXS93975.1"/>
    </source>
</evidence>
<dbReference type="OrthoDB" id="4161186at2759"/>
<dbReference type="STRING" id="113226.A0A139GUV7"/>
<comment type="caution">
    <text evidence="3">The sequence shown here is derived from an EMBL/GenBank/DDBJ whole genome shotgun (WGS) entry which is preliminary data.</text>
</comment>
<evidence type="ECO:0000313" key="4">
    <source>
        <dbReference type="Proteomes" id="UP000073492"/>
    </source>
</evidence>